<protein>
    <submittedName>
        <fullName evidence="1">Auxin response factor 1</fullName>
    </submittedName>
</protein>
<comment type="caution">
    <text evidence="1">The sequence shown here is derived from an EMBL/GenBank/DDBJ whole genome shotgun (WGS) entry which is preliminary data.</text>
</comment>
<evidence type="ECO:0000313" key="2">
    <source>
        <dbReference type="Proteomes" id="UP000245207"/>
    </source>
</evidence>
<dbReference type="Proteomes" id="UP000245207">
    <property type="component" value="Unassembled WGS sequence"/>
</dbReference>
<accession>A0A2U1LSX6</accession>
<gene>
    <name evidence="1" type="ORF">CTI12_AA458120</name>
</gene>
<proteinExistence type="predicted"/>
<dbReference type="GO" id="GO:0006355">
    <property type="term" value="P:regulation of DNA-templated transcription"/>
    <property type="evidence" value="ECO:0007669"/>
    <property type="project" value="InterPro"/>
</dbReference>
<sequence>MAASPKGRALSCSSPVALDFTMLNFDLNNVQAVGFLRTAKNFIFLFVETFSRNGRKFIIKRFGTHAPSPTQFINYFFMGHSKYPEGYFLIMLGALLNLIGLSKKRNYPEGFQTAFSIETPCKKLWYECGGPHAYVPREGENVLYFPPGHLEQIEDSNQQLPAILLPPKILCKVVNVQLWVENEQVYAQITLLPHQDQSEVAIPDLPVPEPPCCNVCSFYKTPTACDTSAPGGLRKHTYLSVLATTHHAITAGTRFNFVDSSQYLFYVPEELYMQEPKTRIKLEAVTFFLEVQWDKPLTILPYKVSPWEIELKPSQRYKCSCCLGLKRLFCWGQKVAY</sequence>
<dbReference type="PANTHER" id="PTHR31384:SF96">
    <property type="entry name" value="AUXIN RESPONSE FACTOR 1"/>
    <property type="match status" value="1"/>
</dbReference>
<dbReference type="GO" id="GO:0003677">
    <property type="term" value="F:DNA binding"/>
    <property type="evidence" value="ECO:0007669"/>
    <property type="project" value="InterPro"/>
</dbReference>
<dbReference type="OrthoDB" id="1002548at2759"/>
<name>A0A2U1LSX6_ARTAN</name>
<organism evidence="1 2">
    <name type="scientific">Artemisia annua</name>
    <name type="common">Sweet wormwood</name>
    <dbReference type="NCBI Taxonomy" id="35608"/>
    <lineage>
        <taxon>Eukaryota</taxon>
        <taxon>Viridiplantae</taxon>
        <taxon>Streptophyta</taxon>
        <taxon>Embryophyta</taxon>
        <taxon>Tracheophyta</taxon>
        <taxon>Spermatophyta</taxon>
        <taxon>Magnoliopsida</taxon>
        <taxon>eudicotyledons</taxon>
        <taxon>Gunneridae</taxon>
        <taxon>Pentapetalae</taxon>
        <taxon>asterids</taxon>
        <taxon>campanulids</taxon>
        <taxon>Asterales</taxon>
        <taxon>Asteraceae</taxon>
        <taxon>Asteroideae</taxon>
        <taxon>Anthemideae</taxon>
        <taxon>Artemisiinae</taxon>
        <taxon>Artemisia</taxon>
    </lineage>
</organism>
<dbReference type="PANTHER" id="PTHR31384">
    <property type="entry name" value="AUXIN RESPONSE FACTOR 4-RELATED"/>
    <property type="match status" value="1"/>
</dbReference>
<dbReference type="EMBL" id="PKPP01007916">
    <property type="protein sequence ID" value="PWA52094.1"/>
    <property type="molecule type" value="Genomic_DNA"/>
</dbReference>
<dbReference type="STRING" id="35608.A0A2U1LSX6"/>
<dbReference type="AlphaFoldDB" id="A0A2U1LSX6"/>
<dbReference type="GO" id="GO:0009725">
    <property type="term" value="P:response to hormone"/>
    <property type="evidence" value="ECO:0007669"/>
    <property type="project" value="InterPro"/>
</dbReference>
<dbReference type="InterPro" id="IPR044835">
    <property type="entry name" value="ARF_plant"/>
</dbReference>
<reference evidence="1 2" key="1">
    <citation type="journal article" date="2018" name="Mol. Plant">
        <title>The genome of Artemisia annua provides insight into the evolution of Asteraceae family and artemisinin biosynthesis.</title>
        <authorList>
            <person name="Shen Q."/>
            <person name="Zhang L."/>
            <person name="Liao Z."/>
            <person name="Wang S."/>
            <person name="Yan T."/>
            <person name="Shi P."/>
            <person name="Liu M."/>
            <person name="Fu X."/>
            <person name="Pan Q."/>
            <person name="Wang Y."/>
            <person name="Lv Z."/>
            <person name="Lu X."/>
            <person name="Zhang F."/>
            <person name="Jiang W."/>
            <person name="Ma Y."/>
            <person name="Chen M."/>
            <person name="Hao X."/>
            <person name="Li L."/>
            <person name="Tang Y."/>
            <person name="Lv G."/>
            <person name="Zhou Y."/>
            <person name="Sun X."/>
            <person name="Brodelius P.E."/>
            <person name="Rose J.K.C."/>
            <person name="Tang K."/>
        </authorList>
    </citation>
    <scope>NUCLEOTIDE SEQUENCE [LARGE SCALE GENOMIC DNA]</scope>
    <source>
        <strain evidence="2">cv. Huhao1</strain>
        <tissue evidence="1">Leaf</tissue>
    </source>
</reference>
<keyword evidence="2" id="KW-1185">Reference proteome</keyword>
<evidence type="ECO:0000313" key="1">
    <source>
        <dbReference type="EMBL" id="PWA52094.1"/>
    </source>
</evidence>